<reference evidence="2" key="1">
    <citation type="submission" date="2017-06" db="EMBL/GenBank/DDBJ databases">
        <authorList>
            <person name="Cremers G."/>
        </authorList>
    </citation>
    <scope>NUCLEOTIDE SEQUENCE [LARGE SCALE GENOMIC DNA]</scope>
</reference>
<protein>
    <submittedName>
        <fullName evidence="1">Uncharacterized protein</fullName>
    </submittedName>
</protein>
<sequence length="45" mass="5483">MLRESYIERYNEIPTLPACLRGIENKLWEVGKVLLVIRNRPVQWW</sequence>
<dbReference type="RefSeq" id="WP_179293978.1">
    <property type="nucleotide sequence ID" value="NZ_FZMP01000188.1"/>
</dbReference>
<proteinExistence type="predicted"/>
<accession>A0A284VQS0</accession>
<organism evidence="1 2">
    <name type="scientific">Candidatus Methanoperedens nitratireducens</name>
    <dbReference type="NCBI Taxonomy" id="1392998"/>
    <lineage>
        <taxon>Archaea</taxon>
        <taxon>Methanobacteriati</taxon>
        <taxon>Methanobacteriota</taxon>
        <taxon>Stenosarchaea group</taxon>
        <taxon>Methanomicrobia</taxon>
        <taxon>Methanosarcinales</taxon>
        <taxon>ANME-2 cluster</taxon>
        <taxon>Candidatus Methanoperedentaceae</taxon>
        <taxon>Candidatus Methanoperedens</taxon>
    </lineage>
</organism>
<dbReference type="Proteomes" id="UP000218615">
    <property type="component" value="Unassembled WGS sequence"/>
</dbReference>
<evidence type="ECO:0000313" key="2">
    <source>
        <dbReference type="Proteomes" id="UP000218615"/>
    </source>
</evidence>
<evidence type="ECO:0000313" key="1">
    <source>
        <dbReference type="EMBL" id="SNQ61625.1"/>
    </source>
</evidence>
<dbReference type="AlphaFoldDB" id="A0A284VQS0"/>
<gene>
    <name evidence="1" type="ORF">MNV_420009</name>
</gene>
<dbReference type="EMBL" id="FZMP01000188">
    <property type="protein sequence ID" value="SNQ61625.1"/>
    <property type="molecule type" value="Genomic_DNA"/>
</dbReference>
<name>A0A284VQS0_9EURY</name>
<keyword evidence="2" id="KW-1185">Reference proteome</keyword>